<dbReference type="EMBL" id="JAIZAY010000014">
    <property type="protein sequence ID" value="KAJ8029922.1"/>
    <property type="molecule type" value="Genomic_DNA"/>
</dbReference>
<dbReference type="InterPro" id="IPR036116">
    <property type="entry name" value="FN3_sf"/>
</dbReference>
<dbReference type="PANTHER" id="PTHR46708:SF2">
    <property type="entry name" value="FIBRONECTIN TYPE-III DOMAIN-CONTAINING PROTEIN"/>
    <property type="match status" value="1"/>
</dbReference>
<evidence type="ECO:0000313" key="6">
    <source>
        <dbReference type="Proteomes" id="UP001152320"/>
    </source>
</evidence>
<organism evidence="5 6">
    <name type="scientific">Holothuria leucospilota</name>
    <name type="common">Black long sea cucumber</name>
    <name type="synonym">Mertensiothuria leucospilota</name>
    <dbReference type="NCBI Taxonomy" id="206669"/>
    <lineage>
        <taxon>Eukaryota</taxon>
        <taxon>Metazoa</taxon>
        <taxon>Echinodermata</taxon>
        <taxon>Eleutherozoa</taxon>
        <taxon>Echinozoa</taxon>
        <taxon>Holothuroidea</taxon>
        <taxon>Aspidochirotacea</taxon>
        <taxon>Aspidochirotida</taxon>
        <taxon>Holothuriidae</taxon>
        <taxon>Holothuria</taxon>
    </lineage>
</organism>
<dbReference type="SUPFAM" id="SSF49265">
    <property type="entry name" value="Fibronectin type III"/>
    <property type="match status" value="9"/>
</dbReference>
<feature type="domain" description="Fibronectin type-III" evidence="4">
    <location>
        <begin position="347"/>
        <end position="444"/>
    </location>
</feature>
<dbReference type="OrthoDB" id="261433at2759"/>
<keyword evidence="6" id="KW-1185">Reference proteome</keyword>
<feature type="signal peptide" evidence="3">
    <location>
        <begin position="1"/>
        <end position="21"/>
    </location>
</feature>
<feature type="region of interest" description="Disordered" evidence="2">
    <location>
        <begin position="314"/>
        <end position="348"/>
    </location>
</feature>
<name>A0A9Q1GZL9_HOLLE</name>
<evidence type="ECO:0000259" key="4">
    <source>
        <dbReference type="PROSITE" id="PS50853"/>
    </source>
</evidence>
<feature type="domain" description="Fibronectin type-III" evidence="4">
    <location>
        <begin position="1171"/>
        <end position="1272"/>
    </location>
</feature>
<feature type="domain" description="Fibronectin type-III" evidence="4">
    <location>
        <begin position="555"/>
        <end position="651"/>
    </location>
</feature>
<sequence>MTQRLFIECLFVSSFIVCSKCCISLSSGGCARGSIAFGGRLVLVSNDGAGLGDISQPFIFVTPFAFNSYLKSPLGYGRGQIWIGKRDCLGYGPQSQIYCPTDESRPCLDTTTPCFSDPPAYTKSEPLEFSDITEDSLRVSWPAWNETTDLGVGPVNRYKLQYKEEGGLFDEILLDAYTLQYQFDGLKVGTTYEFRITLIRDFPYIESQPSNVQNATTLYGEPPAYIQDYPLNLTIVTDNSITVTWPVWDETTGTGTGPITGYKLQYREQGNDFQDIVIDDFTVLSSQVDGLKEDINDSELLLTTESKRTVKMVLGPGMEGGGREKEQVETEGRGCTRRLADPPAYTESEPLKFSDITEDSLRVSWPAWNETTDLGVGPVTRHKLQYREEGGLFDDILLDAYTLQYQIDGLKAGTTYEFRIILIRDLPYIESHPSSVQNETTLYGAPPSFNSSHPLEFSNVTDDSVTVTWSAWNAETDSGVGPVTQHKLQYREKGGSFKDVLVGPSILSHRFDGLKAGTEYEFRIILIRVQPPMEGQPSMIQTVTTLPPEPPAYMQDYPLNFTIVTDNSITVTWPVWDETTGTGTGPITGYKLKYREQGNDFQDIVIDDFTVLSRKVDGLKEGTTYQFRIILVSGTLEGTPSLIQNETTSYGAPPSFNSSHPLEFSNVTDDSVTVTWSAWNAETDSGVGPVTQHKLQYREKGGSFKDVLVGPSILSHRFDGLRAETEYEFRITLMRVQPPMEGQPSMIQIVTTLPPEPPAYIQDYPLNFTIVTDNSITVTWPVWDETTGTGTGPITGYKLQYREQGNDFQDIVIDDFTVLSRKVDGLKEGTTYQFRIILVSGTLEGTPSLIQNETTSYGAPPSFNSSHPLEFSNVTDDSVTVTWSAWNAETDSGVGPVTQHKLQYREKGGSFKDVLVGPSILSHRFDGLKAETEYEFRIILIRVQPPMEGQPSMIQTVTTLPPEPPAYIQDYPLNFTIITDNSITVTWPVWDETTGTGTGSITGYKLQYREQGNDFQDIVIDDFTVLSRKVDGLKEGTTYQFRIILVSGTLQGTPSLIQNETTSYEAPPSFNSSHPLEFSNVTDDSVTVTWSAWNAETDSGIGPVTQHKLQYREKGGTFKDVLVGPSILSHRFDGLRAETEYEFRITLMRVQPPMEGQPSMIQTVTTLPPEPPAYIQDYPLNFTIVTDNSITVTWPVWDETTGTGTGPITGYKLKYREQGNDFQDIVIDDFTVLSSQVDGLKEGTTYQFRIILVSGTLEGTPSLIQNETTSYGAPPSFNSSHPLEFSSVTDDSVTVTWPAWNAKTDSGIGPVTQHKLQYREKGGTFKDVLVGPSILSHRFDGLKAETEYEFRITLMRIQPPTEGQPSMIQPVTTLPPEPPAYIQDYPLHFSIVTDNSITVTWPVWDETTGTGTGPVTGYKLQYREQGNDFQDIVIDDLTVLSSQVDGLKEGTTYQFRIILVSGTLEGTPSLIQNETTSYGAPPSFNSSHPLEFSSVTDDSVTVTWPAWNAETDSGVGPVTQHKLQYREKGCTFKDVLLGPSILSHRLHGLKAEMEYEFRITLIRVQPPMEGQPSMIQTVTTSKPGCARGSIFFGGRLVLVGNNGTGLGNISQPFIFVTPFAFNAYHKSPFRYGRGQIWIGKRNCLGHGPQSQIHCPTDESLSCLDTTAPCLSGNTCK</sequence>
<proteinExistence type="predicted"/>
<feature type="compositionally biased region" description="Basic and acidic residues" evidence="2">
    <location>
        <begin position="321"/>
        <end position="340"/>
    </location>
</feature>
<keyword evidence="3" id="KW-0732">Signal</keyword>
<feature type="domain" description="Fibronectin type-III" evidence="4">
    <location>
        <begin position="1383"/>
        <end position="1479"/>
    </location>
</feature>
<dbReference type="Proteomes" id="UP001152320">
    <property type="component" value="Chromosome 14"/>
</dbReference>
<accession>A0A9Q1GZL9</accession>
<feature type="domain" description="Fibronectin type-III" evidence="4">
    <location>
        <begin position="1486"/>
        <end position="1583"/>
    </location>
</feature>
<feature type="domain" description="Fibronectin type-III" evidence="4">
    <location>
        <begin position="964"/>
        <end position="1066"/>
    </location>
</feature>
<evidence type="ECO:0000256" key="2">
    <source>
        <dbReference type="SAM" id="MobiDB-lite"/>
    </source>
</evidence>
<reference evidence="5" key="1">
    <citation type="submission" date="2021-10" db="EMBL/GenBank/DDBJ databases">
        <title>Tropical sea cucumber genome reveals ecological adaptation and Cuvierian tubules defense mechanism.</title>
        <authorList>
            <person name="Chen T."/>
        </authorList>
    </citation>
    <scope>NUCLEOTIDE SEQUENCE</scope>
    <source>
        <strain evidence="5">Nanhai2018</strain>
        <tissue evidence="5">Muscle</tissue>
    </source>
</reference>
<dbReference type="PROSITE" id="PS50853">
    <property type="entry name" value="FN3"/>
    <property type="match status" value="14"/>
</dbReference>
<dbReference type="CDD" id="cd00063">
    <property type="entry name" value="FN3"/>
    <property type="match status" value="13"/>
</dbReference>
<feature type="domain" description="Fibronectin type-III" evidence="4">
    <location>
        <begin position="1072"/>
        <end position="1169"/>
    </location>
</feature>
<feature type="domain" description="Fibronectin type-III" evidence="4">
    <location>
        <begin position="658"/>
        <end position="755"/>
    </location>
</feature>
<dbReference type="InterPro" id="IPR050991">
    <property type="entry name" value="ECM_Regulatory_Proteins"/>
</dbReference>
<feature type="domain" description="Fibronectin type-III" evidence="4">
    <location>
        <begin position="222"/>
        <end position="333"/>
    </location>
</feature>
<dbReference type="PANTHER" id="PTHR46708">
    <property type="entry name" value="TENASCIN"/>
    <property type="match status" value="1"/>
</dbReference>
<evidence type="ECO:0000313" key="5">
    <source>
        <dbReference type="EMBL" id="KAJ8029922.1"/>
    </source>
</evidence>
<dbReference type="Gene3D" id="2.60.40.10">
    <property type="entry name" value="Immunoglobulins"/>
    <property type="match status" value="14"/>
</dbReference>
<feature type="domain" description="Fibronectin type-III" evidence="4">
    <location>
        <begin position="865"/>
        <end position="962"/>
    </location>
</feature>
<feature type="domain" description="Fibronectin type-III" evidence="4">
    <location>
        <begin position="451"/>
        <end position="548"/>
    </location>
</feature>
<keyword evidence="1" id="KW-0677">Repeat</keyword>
<dbReference type="Pfam" id="PF00041">
    <property type="entry name" value="fn3"/>
    <property type="match status" value="12"/>
</dbReference>
<evidence type="ECO:0000256" key="1">
    <source>
        <dbReference type="ARBA" id="ARBA00022737"/>
    </source>
</evidence>
<feature type="domain" description="Fibronectin type-III" evidence="4">
    <location>
        <begin position="757"/>
        <end position="858"/>
    </location>
</feature>
<evidence type="ECO:0000256" key="3">
    <source>
        <dbReference type="SAM" id="SignalP"/>
    </source>
</evidence>
<dbReference type="SMART" id="SM00060">
    <property type="entry name" value="FN3"/>
    <property type="match status" value="14"/>
</dbReference>
<dbReference type="InterPro" id="IPR003961">
    <property type="entry name" value="FN3_dom"/>
</dbReference>
<feature type="domain" description="Fibronectin type-III" evidence="4">
    <location>
        <begin position="123"/>
        <end position="220"/>
    </location>
</feature>
<protein>
    <submittedName>
        <fullName evidence="5">Fibronectin</fullName>
    </submittedName>
</protein>
<feature type="domain" description="Fibronectin type-III" evidence="4">
    <location>
        <begin position="1279"/>
        <end position="1376"/>
    </location>
</feature>
<gene>
    <name evidence="5" type="ORF">HOLleu_29454</name>
</gene>
<comment type="caution">
    <text evidence="5">The sequence shown here is derived from an EMBL/GenBank/DDBJ whole genome shotgun (WGS) entry which is preliminary data.</text>
</comment>
<feature type="chain" id="PRO_5040437108" evidence="3">
    <location>
        <begin position="22"/>
        <end position="1676"/>
    </location>
</feature>
<dbReference type="InterPro" id="IPR013783">
    <property type="entry name" value="Ig-like_fold"/>
</dbReference>